<feature type="compositionally biased region" description="Polar residues" evidence="1">
    <location>
        <begin position="284"/>
        <end position="298"/>
    </location>
</feature>
<keyword evidence="3" id="KW-1185">Reference proteome</keyword>
<name>A0ABR3ZYV8_9LECA</name>
<evidence type="ECO:0000256" key="1">
    <source>
        <dbReference type="SAM" id="MobiDB-lite"/>
    </source>
</evidence>
<dbReference type="Proteomes" id="UP001590950">
    <property type="component" value="Unassembled WGS sequence"/>
</dbReference>
<accession>A0ABR3ZYV8</accession>
<feature type="region of interest" description="Disordered" evidence="1">
    <location>
        <begin position="519"/>
        <end position="538"/>
    </location>
</feature>
<feature type="region of interest" description="Disordered" evidence="1">
    <location>
        <begin position="486"/>
        <end position="510"/>
    </location>
</feature>
<organism evidence="2 3">
    <name type="scientific">Stereocaulon virgatum</name>
    <dbReference type="NCBI Taxonomy" id="373712"/>
    <lineage>
        <taxon>Eukaryota</taxon>
        <taxon>Fungi</taxon>
        <taxon>Dikarya</taxon>
        <taxon>Ascomycota</taxon>
        <taxon>Pezizomycotina</taxon>
        <taxon>Lecanoromycetes</taxon>
        <taxon>OSLEUM clade</taxon>
        <taxon>Lecanoromycetidae</taxon>
        <taxon>Lecanorales</taxon>
        <taxon>Lecanorineae</taxon>
        <taxon>Stereocaulaceae</taxon>
        <taxon>Stereocaulon</taxon>
    </lineage>
</organism>
<protein>
    <submittedName>
        <fullName evidence="2">Uncharacterized protein</fullName>
    </submittedName>
</protein>
<feature type="compositionally biased region" description="Polar residues" evidence="1">
    <location>
        <begin position="527"/>
        <end position="538"/>
    </location>
</feature>
<feature type="compositionally biased region" description="Low complexity" evidence="1">
    <location>
        <begin position="572"/>
        <end position="582"/>
    </location>
</feature>
<feature type="region of interest" description="Disordered" evidence="1">
    <location>
        <begin position="549"/>
        <end position="585"/>
    </location>
</feature>
<feature type="region of interest" description="Disordered" evidence="1">
    <location>
        <begin position="270"/>
        <end position="450"/>
    </location>
</feature>
<gene>
    <name evidence="2" type="ORF">N7G274_008394</name>
</gene>
<reference evidence="2 3" key="1">
    <citation type="submission" date="2024-09" db="EMBL/GenBank/DDBJ databases">
        <title>Rethinking Asexuality: The Enigmatic Case of Functional Sexual Genes in Lepraria (Stereocaulaceae).</title>
        <authorList>
            <person name="Doellman M."/>
            <person name="Sun Y."/>
            <person name="Barcenas-Pena A."/>
            <person name="Lumbsch H.T."/>
            <person name="Grewe F."/>
        </authorList>
    </citation>
    <scope>NUCLEOTIDE SEQUENCE [LARGE SCALE GENOMIC DNA]</scope>
    <source>
        <strain evidence="2 3">Mercado 3170</strain>
    </source>
</reference>
<proteinExistence type="predicted"/>
<feature type="compositionally biased region" description="Basic and acidic residues" evidence="1">
    <location>
        <begin position="496"/>
        <end position="508"/>
    </location>
</feature>
<feature type="compositionally biased region" description="Polar residues" evidence="1">
    <location>
        <begin position="427"/>
        <end position="442"/>
    </location>
</feature>
<comment type="caution">
    <text evidence="2">The sequence shown here is derived from an EMBL/GenBank/DDBJ whole genome shotgun (WGS) entry which is preliminary data.</text>
</comment>
<feature type="compositionally biased region" description="Low complexity" evidence="1">
    <location>
        <begin position="389"/>
        <end position="402"/>
    </location>
</feature>
<sequence>MAAFPRNPPLIDNEHPEVGETRIHNEFLECLYQGAWLPAVRQHTIRAELLHATDISGSYVHPRPEDDNGTNRTAYLHRDRNYGEQWVDLPPIIYELYPPTNRRAVKPKDVLRDARNRIMLDPYDHPIRDFPGELPIVISDKLHGVWVEYYLRSNREIRVYDLVARMGFVAKDKKPVRTARLTERATKFRKAAACSTWNDKTGSTQIRQAILNLLPPNATSTRSLGGYLSKSQLEMLYNVNKGTFANRARKTAREARATLGLAASQPTITIPSSTAARSSDCRNADNSATPEGQNSTVQGCLATVPRDSRKRPRAHTSLDLAASEITPPPAKRSKYMKPQSSKRDANTALLDETDAPFAGPAKRRRTSSGMGKATDSTTALERIIRRAKIPSAASKASSSIGSTTQHGRAALSDPADGSGEVKDPFTSPDNLVSPQLLNPNSHANDDESNSIKSLHGSWLLHSSQQATLPKNELGYDNTKFVSSQNVTRTNGNLSQTDDHPATHGDLPDSYRLQSYAFPDQSHDHTSYGETRNSQAYSSGSLAQISRLPENHDSIRDTSSGASASGKHEEITKSTTTQSVSKTDPAQDDAFQAECMAGITRHDYRYYHPNLNNEDPEETESLQAALSLTRIDFKVKAGHDYPAELIVSHQHESYATQHWHMQKHLEAIWHDRELAPTLYRLEKDFFGWNGWSVVVDQLGQWLYDTAEKNGWIEEMGL</sequence>
<dbReference type="EMBL" id="JBEFKJ010000029">
    <property type="protein sequence ID" value="KAL2038872.1"/>
    <property type="molecule type" value="Genomic_DNA"/>
</dbReference>
<evidence type="ECO:0000313" key="3">
    <source>
        <dbReference type="Proteomes" id="UP001590950"/>
    </source>
</evidence>
<evidence type="ECO:0000313" key="2">
    <source>
        <dbReference type="EMBL" id="KAL2038872.1"/>
    </source>
</evidence>
<feature type="compositionally biased region" description="Polar residues" evidence="1">
    <location>
        <begin position="486"/>
        <end position="495"/>
    </location>
</feature>